<dbReference type="GO" id="GO:0097020">
    <property type="term" value="F:COPII receptor activity"/>
    <property type="evidence" value="ECO:0007669"/>
    <property type="project" value="InterPro"/>
</dbReference>
<protein>
    <recommendedName>
        <fullName evidence="10">DUF396-domain-containing protein</fullName>
    </recommendedName>
</protein>
<evidence type="ECO:0000256" key="7">
    <source>
        <dbReference type="SAM" id="Phobius"/>
    </source>
</evidence>
<dbReference type="PANTHER" id="PTHR13144">
    <property type="entry name" value="TEX261 PROTEIN"/>
    <property type="match status" value="1"/>
</dbReference>
<evidence type="ECO:0000313" key="9">
    <source>
        <dbReference type="Proteomes" id="UP000054217"/>
    </source>
</evidence>
<dbReference type="InParanoid" id="A0A0C3KSV2"/>
<dbReference type="STRING" id="870435.A0A0C3KSV2"/>
<gene>
    <name evidence="8" type="ORF">M404DRAFT_993597</name>
</gene>
<dbReference type="GO" id="GO:0000139">
    <property type="term" value="C:Golgi membrane"/>
    <property type="evidence" value="ECO:0007669"/>
    <property type="project" value="TreeGrafter"/>
</dbReference>
<evidence type="ECO:0000256" key="5">
    <source>
        <dbReference type="ARBA" id="ARBA00023136"/>
    </source>
</evidence>
<feature type="transmembrane region" description="Helical" evidence="7">
    <location>
        <begin position="12"/>
        <end position="42"/>
    </location>
</feature>
<evidence type="ECO:0000313" key="8">
    <source>
        <dbReference type="EMBL" id="KIO12607.1"/>
    </source>
</evidence>
<keyword evidence="4 7" id="KW-1133">Transmembrane helix</keyword>
<accession>A0A0C3KSV2</accession>
<sequence length="263" mass="28417">MAKLIGQRGTYLVIALHASLYIFDSLPLPQTLFSILCHVVYLQNFSSAWPLISLSSFSFIASCILAVANHFTWFLYFSRVSREVRHSYSKHRGPATEIPGFADIATFFGVCVWLVPLFLFLSLSANDNALPTSGSSSGSNSSSPRVNSSLFKSMFGILWRGGSAKSNSGAPKGLIAPPSPVSVRQPSSPLPVSPIAMRSPSLGPPPRTPTRRVTEDESQFSLGLGPPLGRSLQSRRRATADSYNAAPIPELSNTTSRRLDDDG</sequence>
<dbReference type="EMBL" id="KN831947">
    <property type="protein sequence ID" value="KIO12607.1"/>
    <property type="molecule type" value="Genomic_DNA"/>
</dbReference>
<reference evidence="8 9" key="1">
    <citation type="submission" date="2014-04" db="EMBL/GenBank/DDBJ databases">
        <authorList>
            <consortium name="DOE Joint Genome Institute"/>
            <person name="Kuo A."/>
            <person name="Kohler A."/>
            <person name="Costa M.D."/>
            <person name="Nagy L.G."/>
            <person name="Floudas D."/>
            <person name="Copeland A."/>
            <person name="Barry K.W."/>
            <person name="Cichocki N."/>
            <person name="Veneault-Fourrey C."/>
            <person name="LaButti K."/>
            <person name="Lindquist E.A."/>
            <person name="Lipzen A."/>
            <person name="Lundell T."/>
            <person name="Morin E."/>
            <person name="Murat C."/>
            <person name="Sun H."/>
            <person name="Tunlid A."/>
            <person name="Henrissat B."/>
            <person name="Grigoriev I.V."/>
            <person name="Hibbett D.S."/>
            <person name="Martin F."/>
            <person name="Nordberg H.P."/>
            <person name="Cantor M.N."/>
            <person name="Hua S.X."/>
        </authorList>
    </citation>
    <scope>NUCLEOTIDE SEQUENCE [LARGE SCALE GENOMIC DNA]</scope>
    <source>
        <strain evidence="8 9">Marx 270</strain>
    </source>
</reference>
<evidence type="ECO:0000256" key="1">
    <source>
        <dbReference type="ARBA" id="ARBA00004141"/>
    </source>
</evidence>
<dbReference type="FunCoup" id="A0A0C3KSV2">
    <property type="interactions" value="104"/>
</dbReference>
<dbReference type="AlphaFoldDB" id="A0A0C3KSV2"/>
<keyword evidence="9" id="KW-1185">Reference proteome</keyword>
<dbReference type="Proteomes" id="UP000054217">
    <property type="component" value="Unassembled WGS sequence"/>
</dbReference>
<dbReference type="OrthoDB" id="28257at2759"/>
<evidence type="ECO:0000256" key="2">
    <source>
        <dbReference type="ARBA" id="ARBA00008096"/>
    </source>
</evidence>
<comment type="subcellular location">
    <subcellularLocation>
        <location evidence="1">Membrane</location>
        <topology evidence="1">Multi-pass membrane protein</topology>
    </subcellularLocation>
</comment>
<dbReference type="GO" id="GO:0006888">
    <property type="term" value="P:endoplasmic reticulum to Golgi vesicle-mediated transport"/>
    <property type="evidence" value="ECO:0007669"/>
    <property type="project" value="InterPro"/>
</dbReference>
<evidence type="ECO:0008006" key="10">
    <source>
        <dbReference type="Google" id="ProtNLM"/>
    </source>
</evidence>
<evidence type="ECO:0000256" key="4">
    <source>
        <dbReference type="ARBA" id="ARBA00022989"/>
    </source>
</evidence>
<dbReference type="InterPro" id="IPR007277">
    <property type="entry name" value="Svp26/Tex261"/>
</dbReference>
<organism evidence="8 9">
    <name type="scientific">Pisolithus tinctorius Marx 270</name>
    <dbReference type="NCBI Taxonomy" id="870435"/>
    <lineage>
        <taxon>Eukaryota</taxon>
        <taxon>Fungi</taxon>
        <taxon>Dikarya</taxon>
        <taxon>Basidiomycota</taxon>
        <taxon>Agaricomycotina</taxon>
        <taxon>Agaricomycetes</taxon>
        <taxon>Agaricomycetidae</taxon>
        <taxon>Boletales</taxon>
        <taxon>Sclerodermatineae</taxon>
        <taxon>Pisolithaceae</taxon>
        <taxon>Pisolithus</taxon>
    </lineage>
</organism>
<dbReference type="HOGENOM" id="CLU_058268_1_0_1"/>
<proteinExistence type="inferred from homology"/>
<feature type="transmembrane region" description="Helical" evidence="7">
    <location>
        <begin position="98"/>
        <end position="121"/>
    </location>
</feature>
<comment type="similarity">
    <text evidence="2">Belongs to the SVP26 family.</text>
</comment>
<evidence type="ECO:0000256" key="3">
    <source>
        <dbReference type="ARBA" id="ARBA00022692"/>
    </source>
</evidence>
<dbReference type="GO" id="GO:0005789">
    <property type="term" value="C:endoplasmic reticulum membrane"/>
    <property type="evidence" value="ECO:0007669"/>
    <property type="project" value="TreeGrafter"/>
</dbReference>
<reference evidence="9" key="2">
    <citation type="submission" date="2015-01" db="EMBL/GenBank/DDBJ databases">
        <title>Evolutionary Origins and Diversification of the Mycorrhizal Mutualists.</title>
        <authorList>
            <consortium name="DOE Joint Genome Institute"/>
            <consortium name="Mycorrhizal Genomics Consortium"/>
            <person name="Kohler A."/>
            <person name="Kuo A."/>
            <person name="Nagy L.G."/>
            <person name="Floudas D."/>
            <person name="Copeland A."/>
            <person name="Barry K.W."/>
            <person name="Cichocki N."/>
            <person name="Veneault-Fourrey C."/>
            <person name="LaButti K."/>
            <person name="Lindquist E.A."/>
            <person name="Lipzen A."/>
            <person name="Lundell T."/>
            <person name="Morin E."/>
            <person name="Murat C."/>
            <person name="Riley R."/>
            <person name="Ohm R."/>
            <person name="Sun H."/>
            <person name="Tunlid A."/>
            <person name="Henrissat B."/>
            <person name="Grigoriev I.V."/>
            <person name="Hibbett D.S."/>
            <person name="Martin F."/>
        </authorList>
    </citation>
    <scope>NUCLEOTIDE SEQUENCE [LARGE SCALE GENOMIC DNA]</scope>
    <source>
        <strain evidence="9">Marx 270</strain>
    </source>
</reference>
<evidence type="ECO:0000256" key="6">
    <source>
        <dbReference type="SAM" id="MobiDB-lite"/>
    </source>
</evidence>
<dbReference type="Pfam" id="PF04148">
    <property type="entry name" value="Erv26"/>
    <property type="match status" value="1"/>
</dbReference>
<keyword evidence="5 7" id="KW-0472">Membrane</keyword>
<feature type="transmembrane region" description="Helical" evidence="7">
    <location>
        <begin position="48"/>
        <end position="77"/>
    </location>
</feature>
<name>A0A0C3KSV2_PISTI</name>
<keyword evidence="3 7" id="KW-0812">Transmembrane</keyword>
<feature type="region of interest" description="Disordered" evidence="6">
    <location>
        <begin position="165"/>
        <end position="263"/>
    </location>
</feature>
<dbReference type="GO" id="GO:0030134">
    <property type="term" value="C:COPII-coated ER to Golgi transport vesicle"/>
    <property type="evidence" value="ECO:0007669"/>
    <property type="project" value="TreeGrafter"/>
</dbReference>
<dbReference type="PANTHER" id="PTHR13144:SF0">
    <property type="entry name" value="PROTEIN TEX261"/>
    <property type="match status" value="1"/>
</dbReference>